<feature type="region of interest" description="Disordered" evidence="1">
    <location>
        <begin position="120"/>
        <end position="150"/>
    </location>
</feature>
<gene>
    <name evidence="2" type="ORF">HHI36_019699</name>
</gene>
<comment type="caution">
    <text evidence="2">The sequence shown here is derived from an EMBL/GenBank/DDBJ whole genome shotgun (WGS) entry which is preliminary data.</text>
</comment>
<name>A0ABD2N850_9CUCU</name>
<organism evidence="2 3">
    <name type="scientific">Cryptolaemus montrouzieri</name>
    <dbReference type="NCBI Taxonomy" id="559131"/>
    <lineage>
        <taxon>Eukaryota</taxon>
        <taxon>Metazoa</taxon>
        <taxon>Ecdysozoa</taxon>
        <taxon>Arthropoda</taxon>
        <taxon>Hexapoda</taxon>
        <taxon>Insecta</taxon>
        <taxon>Pterygota</taxon>
        <taxon>Neoptera</taxon>
        <taxon>Endopterygota</taxon>
        <taxon>Coleoptera</taxon>
        <taxon>Polyphaga</taxon>
        <taxon>Cucujiformia</taxon>
        <taxon>Coccinelloidea</taxon>
        <taxon>Coccinellidae</taxon>
        <taxon>Scymninae</taxon>
        <taxon>Scymnini</taxon>
        <taxon>Cryptolaemus</taxon>
    </lineage>
</organism>
<protein>
    <submittedName>
        <fullName evidence="2">Uncharacterized protein</fullName>
    </submittedName>
</protein>
<evidence type="ECO:0000313" key="3">
    <source>
        <dbReference type="Proteomes" id="UP001516400"/>
    </source>
</evidence>
<sequence length="201" mass="23016">MRSCLRNVIKLERSGQSLLYPSYSLKCEDEFKIAEKKIKEVIGLIDQFNGDMKSMWYRRINSKIAHMVKRVDRTRPTEDTKPLTLLPKLKTRVRTLHTQKPSILDACLLNIRVDSDYDSSSDESHGEVEGAFGNSTPKPAGVNKGQDSDSKGMSVFAYLERVVELSCSRHVTKLELFDSVIDLFERIALTWFRANREKITT</sequence>
<accession>A0ABD2N850</accession>
<proteinExistence type="predicted"/>
<reference evidence="2 3" key="1">
    <citation type="journal article" date="2021" name="BMC Biol.">
        <title>Horizontally acquired antibacterial genes associated with adaptive radiation of ladybird beetles.</title>
        <authorList>
            <person name="Li H.S."/>
            <person name="Tang X.F."/>
            <person name="Huang Y.H."/>
            <person name="Xu Z.Y."/>
            <person name="Chen M.L."/>
            <person name="Du X.Y."/>
            <person name="Qiu B.Y."/>
            <person name="Chen P.T."/>
            <person name="Zhang W."/>
            <person name="Slipinski A."/>
            <person name="Escalona H.E."/>
            <person name="Waterhouse R.M."/>
            <person name="Zwick A."/>
            <person name="Pang H."/>
        </authorList>
    </citation>
    <scope>NUCLEOTIDE SEQUENCE [LARGE SCALE GENOMIC DNA]</scope>
    <source>
        <strain evidence="2">SYSU2018</strain>
    </source>
</reference>
<dbReference type="EMBL" id="JABFTP020000083">
    <property type="protein sequence ID" value="KAL3274918.1"/>
    <property type="molecule type" value="Genomic_DNA"/>
</dbReference>
<dbReference type="Proteomes" id="UP001516400">
    <property type="component" value="Unassembled WGS sequence"/>
</dbReference>
<dbReference type="AlphaFoldDB" id="A0ABD2N850"/>
<evidence type="ECO:0000256" key="1">
    <source>
        <dbReference type="SAM" id="MobiDB-lite"/>
    </source>
</evidence>
<keyword evidence="3" id="KW-1185">Reference proteome</keyword>
<evidence type="ECO:0000313" key="2">
    <source>
        <dbReference type="EMBL" id="KAL3274918.1"/>
    </source>
</evidence>